<comment type="caution">
    <text evidence="2">The sequence shown here is derived from an EMBL/GenBank/DDBJ whole genome shotgun (WGS) entry which is preliminary data.</text>
</comment>
<evidence type="ECO:0000256" key="1">
    <source>
        <dbReference type="SAM" id="MobiDB-lite"/>
    </source>
</evidence>
<feature type="region of interest" description="Disordered" evidence="1">
    <location>
        <begin position="1"/>
        <end position="20"/>
    </location>
</feature>
<sequence length="81" mass="8552">MSDTTIPRPGRRHADLPPANQITGSELIAISQNGKTCRVTVSELMAFAIAQHQAALAPHPQYEVGDVEAAYIAAQQPNSGA</sequence>
<keyword evidence="3" id="KW-1185">Reference proteome</keyword>
<protein>
    <submittedName>
        <fullName evidence="2">Uncharacterized protein</fullName>
    </submittedName>
</protein>
<proteinExistence type="predicted"/>
<gene>
    <name evidence="2" type="ORF">DFR34_10839</name>
</gene>
<name>A0A318KN40_9NEIS</name>
<dbReference type="EMBL" id="QJKI01000008">
    <property type="protein sequence ID" value="PXX79149.1"/>
    <property type="molecule type" value="Genomic_DNA"/>
</dbReference>
<dbReference type="RefSeq" id="WP_110390608.1">
    <property type="nucleotide sequence ID" value="NZ_QJKI01000008.1"/>
</dbReference>
<evidence type="ECO:0000313" key="3">
    <source>
        <dbReference type="Proteomes" id="UP000247555"/>
    </source>
</evidence>
<dbReference type="Proteomes" id="UP000247555">
    <property type="component" value="Unassembled WGS sequence"/>
</dbReference>
<evidence type="ECO:0000313" key="2">
    <source>
        <dbReference type="EMBL" id="PXX79149.1"/>
    </source>
</evidence>
<organism evidence="2 3">
    <name type="scientific">Rivihabitans pingtungensis</name>
    <dbReference type="NCBI Taxonomy" id="1054498"/>
    <lineage>
        <taxon>Bacteria</taxon>
        <taxon>Pseudomonadati</taxon>
        <taxon>Pseudomonadota</taxon>
        <taxon>Betaproteobacteria</taxon>
        <taxon>Neisseriales</taxon>
        <taxon>Aquaspirillaceae</taxon>
        <taxon>Rivihabitans</taxon>
    </lineage>
</organism>
<dbReference type="AlphaFoldDB" id="A0A318KN40"/>
<accession>A0A318KN40</accession>
<reference evidence="2 3" key="1">
    <citation type="submission" date="2018-05" db="EMBL/GenBank/DDBJ databases">
        <title>Genomic Encyclopedia of Type Strains, Phase IV (KMG-IV): sequencing the most valuable type-strain genomes for metagenomic binning, comparative biology and taxonomic classification.</title>
        <authorList>
            <person name="Goeker M."/>
        </authorList>
    </citation>
    <scope>NUCLEOTIDE SEQUENCE [LARGE SCALE GENOMIC DNA]</scope>
    <source>
        <strain evidence="2 3">DSM 29661</strain>
    </source>
</reference>